<dbReference type="SUPFAM" id="SSF63737">
    <property type="entry name" value="Leukotriene A4 hydrolase N-terminal domain"/>
    <property type="match status" value="1"/>
</dbReference>
<keyword evidence="6" id="KW-0645">Protease</keyword>
<gene>
    <name evidence="16" type="ORF">EXE59_21595</name>
</gene>
<evidence type="ECO:0000256" key="9">
    <source>
        <dbReference type="ARBA" id="ARBA00022833"/>
    </source>
</evidence>
<comment type="similarity">
    <text evidence="3">Belongs to the peptidase M1 family.</text>
</comment>
<dbReference type="SUPFAM" id="SSF55486">
    <property type="entry name" value="Metalloproteases ('zincins'), catalytic domain"/>
    <property type="match status" value="1"/>
</dbReference>
<reference evidence="16 17" key="1">
    <citation type="submission" date="2019-04" db="EMBL/GenBank/DDBJ databases">
        <title>Three New Species of Nocardioides, Nocardioides euryhalodurans sp. nov., Nocardioides seonyuensis sp. nov. and Nocardioides eburneoflavus sp. nov. Isolated from Soil.</title>
        <authorList>
            <person name="Roh S.G."/>
            <person name="Lee C."/>
            <person name="Kim M.-K."/>
            <person name="Kim S.B."/>
        </authorList>
    </citation>
    <scope>NUCLEOTIDE SEQUENCE [LARGE SCALE GENOMIC DNA]</scope>
    <source>
        <strain evidence="16 17">MMS17-SY213</strain>
    </source>
</reference>
<evidence type="ECO:0000313" key="16">
    <source>
        <dbReference type="EMBL" id="TGN66258.1"/>
    </source>
</evidence>
<dbReference type="EMBL" id="SRRO01000001">
    <property type="protein sequence ID" value="TGN66258.1"/>
    <property type="molecule type" value="Genomic_DNA"/>
</dbReference>
<proteinExistence type="inferred from homology"/>
<evidence type="ECO:0000256" key="8">
    <source>
        <dbReference type="ARBA" id="ARBA00022801"/>
    </source>
</evidence>
<accession>A0A4Z1CIH2</accession>
<comment type="caution">
    <text evidence="16">The sequence shown here is derived from an EMBL/GenBank/DDBJ whole genome shotgun (WGS) entry which is preliminary data.</text>
</comment>
<dbReference type="GO" id="GO:0008270">
    <property type="term" value="F:zinc ion binding"/>
    <property type="evidence" value="ECO:0007669"/>
    <property type="project" value="InterPro"/>
</dbReference>
<evidence type="ECO:0000256" key="13">
    <source>
        <dbReference type="SAM" id="SignalP"/>
    </source>
</evidence>
<evidence type="ECO:0000256" key="1">
    <source>
        <dbReference type="ARBA" id="ARBA00000098"/>
    </source>
</evidence>
<feature type="domain" description="Peptidase M1 membrane alanine aminopeptidase" evidence="14">
    <location>
        <begin position="321"/>
        <end position="463"/>
    </location>
</feature>
<keyword evidence="7" id="KW-0479">Metal-binding</keyword>
<dbReference type="Gene3D" id="1.10.390.10">
    <property type="entry name" value="Neutral Protease Domain 2"/>
    <property type="match status" value="1"/>
</dbReference>
<feature type="domain" description="Aminopeptidase N-like N-terminal" evidence="15">
    <location>
        <begin position="62"/>
        <end position="230"/>
    </location>
</feature>
<organism evidence="16 17">
    <name type="scientific">Nocardioides eburneiflavus</name>
    <dbReference type="NCBI Taxonomy" id="2518372"/>
    <lineage>
        <taxon>Bacteria</taxon>
        <taxon>Bacillati</taxon>
        <taxon>Actinomycetota</taxon>
        <taxon>Actinomycetes</taxon>
        <taxon>Propionibacteriales</taxon>
        <taxon>Nocardioidaceae</taxon>
        <taxon>Nocardioides</taxon>
    </lineage>
</organism>
<dbReference type="EC" id="3.4.11.2" evidence="4"/>
<feature type="chain" id="PRO_5038626256" description="Aminopeptidase N" evidence="13">
    <location>
        <begin position="23"/>
        <end position="479"/>
    </location>
</feature>
<dbReference type="InterPro" id="IPR027268">
    <property type="entry name" value="Peptidase_M4/M1_CTD_sf"/>
</dbReference>
<evidence type="ECO:0000256" key="2">
    <source>
        <dbReference type="ARBA" id="ARBA00001947"/>
    </source>
</evidence>
<evidence type="ECO:0000256" key="3">
    <source>
        <dbReference type="ARBA" id="ARBA00010136"/>
    </source>
</evidence>
<dbReference type="InterPro" id="IPR045357">
    <property type="entry name" value="Aminopeptidase_N-like_N"/>
</dbReference>
<keyword evidence="8" id="KW-0378">Hydrolase</keyword>
<dbReference type="InterPro" id="IPR042097">
    <property type="entry name" value="Aminopeptidase_N-like_N_sf"/>
</dbReference>
<keyword evidence="9" id="KW-0862">Zinc</keyword>
<comment type="cofactor">
    <cofactor evidence="2">
        <name>Zn(2+)</name>
        <dbReference type="ChEBI" id="CHEBI:29105"/>
    </cofactor>
</comment>
<evidence type="ECO:0000256" key="12">
    <source>
        <dbReference type="ARBA" id="ARBA00031533"/>
    </source>
</evidence>
<sequence>MSTRTMSRPLLSVALLASLAVAFTGVPATGEVRAAAPVDGASGIGDPYWPLDGNGGIDVRSYRIANRYALATKRLSGRTTVELTATQDLSSFSLDFLLKVSDVTVDGVEADFEKTDGGHELRITPAQPLAAGTEHAVVVRYADRPSRRAYAGERNWLASKREVVTMNEPHMAPWWFPANDHPLDKAVVDVRVRVPNGREVISNGELKGRRVGRRNTTWHWRADEPMVPYLAFFAAGDFTIAKGRHRGLPWLVAVSQRLSKGDQAASMRLMKKTPAVVAGLEKDLGPYPFSVVGGITTGLNPGFALENQTRPTYPAVGAGYTSLVVHELAHQWFGDDIAVQQWSDIWLNEGFATFMEWRWAETHGGRSGASVLRSYYDNVAPASEFWEVVVGDPGAASIFDSAIYGRGAMTLQALRNRVGDAVFWRIVRTWIREQEGGNGSSAEFEEVAARVSGQDLGAFFTAWLRTPSKPAATADNGLA</sequence>
<dbReference type="InterPro" id="IPR050344">
    <property type="entry name" value="Peptidase_M1_aminopeptidases"/>
</dbReference>
<keyword evidence="13" id="KW-0732">Signal</keyword>
<dbReference type="Proteomes" id="UP000297496">
    <property type="component" value="Unassembled WGS sequence"/>
</dbReference>
<dbReference type="OrthoDB" id="3885507at2"/>
<dbReference type="InterPro" id="IPR001930">
    <property type="entry name" value="Peptidase_M1"/>
</dbReference>
<evidence type="ECO:0000256" key="7">
    <source>
        <dbReference type="ARBA" id="ARBA00022723"/>
    </source>
</evidence>
<dbReference type="PRINTS" id="PR00756">
    <property type="entry name" value="ALADIPTASE"/>
</dbReference>
<name>A0A4Z1CIH2_9ACTN</name>
<comment type="catalytic activity">
    <reaction evidence="1">
        <text>Release of an N-terminal amino acid, Xaa-|-Yaa- from a peptide, amide or arylamide. Xaa is preferably Ala, but may be most amino acids including Pro (slow action). When a terminal hydrophobic residue is followed by a prolyl residue, the two may be released as an intact Xaa-Pro dipeptide.</text>
        <dbReference type="EC" id="3.4.11.2"/>
    </reaction>
</comment>
<dbReference type="RefSeq" id="WP_135840740.1">
    <property type="nucleotide sequence ID" value="NZ_SRRO01000001.1"/>
</dbReference>
<dbReference type="InterPro" id="IPR014782">
    <property type="entry name" value="Peptidase_M1_dom"/>
</dbReference>
<evidence type="ECO:0000256" key="6">
    <source>
        <dbReference type="ARBA" id="ARBA00022670"/>
    </source>
</evidence>
<evidence type="ECO:0000259" key="15">
    <source>
        <dbReference type="Pfam" id="PF17900"/>
    </source>
</evidence>
<dbReference type="GO" id="GO:0016285">
    <property type="term" value="F:alanyl aminopeptidase activity"/>
    <property type="evidence" value="ECO:0007669"/>
    <property type="project" value="UniProtKB-EC"/>
</dbReference>
<dbReference type="PANTHER" id="PTHR11533">
    <property type="entry name" value="PROTEASE M1 ZINC METALLOPROTEASE"/>
    <property type="match status" value="1"/>
</dbReference>
<feature type="signal peptide" evidence="13">
    <location>
        <begin position="1"/>
        <end position="22"/>
    </location>
</feature>
<dbReference type="Pfam" id="PF17900">
    <property type="entry name" value="Peptidase_M1_N"/>
    <property type="match status" value="1"/>
</dbReference>
<dbReference type="CDD" id="cd09603">
    <property type="entry name" value="M1_APN_like"/>
    <property type="match status" value="1"/>
</dbReference>
<keyword evidence="17" id="KW-1185">Reference proteome</keyword>
<evidence type="ECO:0000256" key="5">
    <source>
        <dbReference type="ARBA" id="ARBA00015611"/>
    </source>
</evidence>
<keyword evidence="10" id="KW-0482">Metalloprotease</keyword>
<evidence type="ECO:0000256" key="4">
    <source>
        <dbReference type="ARBA" id="ARBA00012564"/>
    </source>
</evidence>
<dbReference type="GO" id="GO:0008237">
    <property type="term" value="F:metallopeptidase activity"/>
    <property type="evidence" value="ECO:0007669"/>
    <property type="project" value="UniProtKB-KW"/>
</dbReference>
<evidence type="ECO:0000256" key="11">
    <source>
        <dbReference type="ARBA" id="ARBA00029811"/>
    </source>
</evidence>
<protein>
    <recommendedName>
        <fullName evidence="5">Aminopeptidase N</fullName>
        <ecNumber evidence="4">3.4.11.2</ecNumber>
    </recommendedName>
    <alternativeName>
        <fullName evidence="11">Alanine aminopeptidase</fullName>
    </alternativeName>
    <alternativeName>
        <fullName evidence="12">Lysyl aminopeptidase</fullName>
    </alternativeName>
</protein>
<dbReference type="AlphaFoldDB" id="A0A4Z1CIH2"/>
<evidence type="ECO:0000256" key="10">
    <source>
        <dbReference type="ARBA" id="ARBA00023049"/>
    </source>
</evidence>
<dbReference type="Gene3D" id="2.60.40.1730">
    <property type="entry name" value="tricorn interacting facor f3 domain"/>
    <property type="match status" value="1"/>
</dbReference>
<dbReference type="GO" id="GO:0006508">
    <property type="term" value="P:proteolysis"/>
    <property type="evidence" value="ECO:0007669"/>
    <property type="project" value="UniProtKB-KW"/>
</dbReference>
<dbReference type="PANTHER" id="PTHR11533:SF297">
    <property type="entry name" value="AMINOPEPTIDASE N"/>
    <property type="match status" value="1"/>
</dbReference>
<evidence type="ECO:0000259" key="14">
    <source>
        <dbReference type="Pfam" id="PF01433"/>
    </source>
</evidence>
<evidence type="ECO:0000313" key="17">
    <source>
        <dbReference type="Proteomes" id="UP000297496"/>
    </source>
</evidence>
<dbReference type="Pfam" id="PF01433">
    <property type="entry name" value="Peptidase_M1"/>
    <property type="match status" value="1"/>
</dbReference>